<evidence type="ECO:0000313" key="10">
    <source>
        <dbReference type="EMBL" id="KAJ6650007.1"/>
    </source>
</evidence>
<feature type="zinc finger region" description="C3H1-type" evidence="8">
    <location>
        <begin position="51"/>
        <end position="80"/>
    </location>
</feature>
<evidence type="ECO:0000256" key="5">
    <source>
        <dbReference type="ARBA" id="ARBA00022833"/>
    </source>
</evidence>
<dbReference type="GO" id="GO:0008270">
    <property type="term" value="F:zinc ion binding"/>
    <property type="evidence" value="ECO:0007669"/>
    <property type="project" value="UniProtKB-KW"/>
</dbReference>
<dbReference type="PROSITE" id="PS50103">
    <property type="entry name" value="ZF_C3H1"/>
    <property type="match status" value="2"/>
</dbReference>
<feature type="zinc finger region" description="C3H1-type" evidence="8">
    <location>
        <begin position="18"/>
        <end position="46"/>
    </location>
</feature>
<keyword evidence="11" id="KW-1185">Reference proteome</keyword>
<dbReference type="FunFam" id="3.30.1370.210:FF:000005">
    <property type="entry name" value="Muscleblind, isoform M"/>
    <property type="match status" value="1"/>
</dbReference>
<sequence>MTSLINMKCILSGKDSRWLQLDVCREFQRNKCSRTDTECRFSHPPPNVEVQNGRVICCYDSIKGRCNREKPPCKYFHPPQHLKDQLLINGRNNLAFKNALLQQVGITTTTGPPVVRSQVPAVATNHYVNSIPTSSYSPYFGHGNLVPALIGPDQSASVSPIGHTVPQTVPMAHQKIYRPAERLEMEMKSVGTIYYDNNFQAYARMSIPFERQVPEKSNLMIYHHPHNTNYQQMIHLQQPYVTGVMVNHGQPMAPIIFT</sequence>
<comment type="similarity">
    <text evidence="7">Belongs to the muscleblind family.</text>
</comment>
<dbReference type="OrthoDB" id="6285980at2759"/>
<evidence type="ECO:0000256" key="1">
    <source>
        <dbReference type="ARBA" id="ARBA00004123"/>
    </source>
</evidence>
<dbReference type="EMBL" id="WJQU01000001">
    <property type="protein sequence ID" value="KAJ6650007.1"/>
    <property type="molecule type" value="Genomic_DNA"/>
</dbReference>
<evidence type="ECO:0000256" key="8">
    <source>
        <dbReference type="PROSITE-ProRule" id="PRU00723"/>
    </source>
</evidence>
<keyword evidence="6" id="KW-0539">Nucleus</keyword>
<accession>A0A9Q0NHB6</accession>
<dbReference type="GO" id="GO:0005737">
    <property type="term" value="C:cytoplasm"/>
    <property type="evidence" value="ECO:0007669"/>
    <property type="project" value="TreeGrafter"/>
</dbReference>
<keyword evidence="2 8" id="KW-0479">Metal-binding</keyword>
<dbReference type="InterPro" id="IPR000571">
    <property type="entry name" value="Znf_CCCH"/>
</dbReference>
<keyword evidence="4 8" id="KW-0863">Zinc-finger</keyword>
<proteinExistence type="inferred from homology"/>
<dbReference type="PANTHER" id="PTHR12675:SF12">
    <property type="entry name" value="PROTEIN MUSCLEBLIND"/>
    <property type="match status" value="1"/>
</dbReference>
<gene>
    <name evidence="10" type="primary">mbl_0</name>
    <name evidence="10" type="ORF">Bhyg_05250</name>
</gene>
<dbReference type="Proteomes" id="UP001151699">
    <property type="component" value="Chromosome A"/>
</dbReference>
<dbReference type="PANTHER" id="PTHR12675">
    <property type="entry name" value="MUSCLEBLIND-LIKE PROTEIN"/>
    <property type="match status" value="1"/>
</dbReference>
<evidence type="ECO:0000256" key="4">
    <source>
        <dbReference type="ARBA" id="ARBA00022771"/>
    </source>
</evidence>
<evidence type="ECO:0000256" key="3">
    <source>
        <dbReference type="ARBA" id="ARBA00022737"/>
    </source>
</evidence>
<keyword evidence="5 8" id="KW-0862">Zinc</keyword>
<evidence type="ECO:0000256" key="7">
    <source>
        <dbReference type="ARBA" id="ARBA00038226"/>
    </source>
</evidence>
<feature type="domain" description="C3H1-type" evidence="9">
    <location>
        <begin position="51"/>
        <end position="80"/>
    </location>
</feature>
<feature type="domain" description="C3H1-type" evidence="9">
    <location>
        <begin position="18"/>
        <end position="46"/>
    </location>
</feature>
<protein>
    <submittedName>
        <fullName evidence="10">Protein muscleblind</fullName>
    </submittedName>
</protein>
<reference evidence="10" key="1">
    <citation type="submission" date="2022-07" db="EMBL/GenBank/DDBJ databases">
        <authorList>
            <person name="Trinca V."/>
            <person name="Uliana J.V.C."/>
            <person name="Torres T.T."/>
            <person name="Ward R.J."/>
            <person name="Monesi N."/>
        </authorList>
    </citation>
    <scope>NUCLEOTIDE SEQUENCE</scope>
    <source>
        <strain evidence="10">HSMRA1968</strain>
        <tissue evidence="10">Whole embryos</tissue>
    </source>
</reference>
<evidence type="ECO:0000256" key="2">
    <source>
        <dbReference type="ARBA" id="ARBA00022723"/>
    </source>
</evidence>
<evidence type="ECO:0000256" key="6">
    <source>
        <dbReference type="ARBA" id="ARBA00023242"/>
    </source>
</evidence>
<evidence type="ECO:0000259" key="9">
    <source>
        <dbReference type="PROSITE" id="PS50103"/>
    </source>
</evidence>
<dbReference type="GO" id="GO:0003723">
    <property type="term" value="F:RNA binding"/>
    <property type="evidence" value="ECO:0007669"/>
    <property type="project" value="TreeGrafter"/>
</dbReference>
<dbReference type="Gene3D" id="3.30.1370.210">
    <property type="match status" value="1"/>
</dbReference>
<name>A0A9Q0NHB6_9DIPT</name>
<dbReference type="SMART" id="SM00356">
    <property type="entry name" value="ZnF_C3H1"/>
    <property type="match status" value="2"/>
</dbReference>
<organism evidence="10 11">
    <name type="scientific">Pseudolycoriella hygida</name>
    <dbReference type="NCBI Taxonomy" id="35572"/>
    <lineage>
        <taxon>Eukaryota</taxon>
        <taxon>Metazoa</taxon>
        <taxon>Ecdysozoa</taxon>
        <taxon>Arthropoda</taxon>
        <taxon>Hexapoda</taxon>
        <taxon>Insecta</taxon>
        <taxon>Pterygota</taxon>
        <taxon>Neoptera</taxon>
        <taxon>Endopterygota</taxon>
        <taxon>Diptera</taxon>
        <taxon>Nematocera</taxon>
        <taxon>Sciaroidea</taxon>
        <taxon>Sciaridae</taxon>
        <taxon>Pseudolycoriella</taxon>
    </lineage>
</organism>
<dbReference type="AlphaFoldDB" id="A0A9Q0NHB6"/>
<dbReference type="GO" id="GO:0005654">
    <property type="term" value="C:nucleoplasm"/>
    <property type="evidence" value="ECO:0007669"/>
    <property type="project" value="TreeGrafter"/>
</dbReference>
<evidence type="ECO:0000313" key="11">
    <source>
        <dbReference type="Proteomes" id="UP001151699"/>
    </source>
</evidence>
<comment type="caution">
    <text evidence="10">The sequence shown here is derived from an EMBL/GenBank/DDBJ whole genome shotgun (WGS) entry which is preliminary data.</text>
</comment>
<dbReference type="Pfam" id="PF22628">
    <property type="entry name" value="zf-CCCH_10"/>
    <property type="match status" value="1"/>
</dbReference>
<dbReference type="GO" id="GO:0043484">
    <property type="term" value="P:regulation of RNA splicing"/>
    <property type="evidence" value="ECO:0007669"/>
    <property type="project" value="TreeGrafter"/>
</dbReference>
<comment type="subcellular location">
    <subcellularLocation>
        <location evidence="1">Nucleus</location>
    </subcellularLocation>
</comment>
<keyword evidence="3" id="KW-0677">Repeat</keyword>
<dbReference type="InterPro" id="IPR054429">
    <property type="entry name" value="Znf-CCCH_Muscleblind-like"/>
</dbReference>